<feature type="region of interest" description="Disordered" evidence="1">
    <location>
        <begin position="67"/>
        <end position="140"/>
    </location>
</feature>
<proteinExistence type="predicted"/>
<evidence type="ECO:0000313" key="2">
    <source>
        <dbReference type="EMBL" id="CAE0598050.1"/>
    </source>
</evidence>
<protein>
    <submittedName>
        <fullName evidence="2">Uncharacterized protein</fullName>
    </submittedName>
</protein>
<feature type="compositionally biased region" description="Basic and acidic residues" evidence="1">
    <location>
        <begin position="236"/>
        <end position="299"/>
    </location>
</feature>
<name>A0A7S3TZ67_EMIHU</name>
<gene>
    <name evidence="2" type="ORF">EHUX00137_LOCUS46528</name>
</gene>
<evidence type="ECO:0000256" key="1">
    <source>
        <dbReference type="SAM" id="MobiDB-lite"/>
    </source>
</evidence>
<dbReference type="AlphaFoldDB" id="A0A7S3TZ67"/>
<dbReference type="EMBL" id="HBIR01059847">
    <property type="protein sequence ID" value="CAE0598050.1"/>
    <property type="molecule type" value="Transcribed_RNA"/>
</dbReference>
<sequence length="524" mass="59352">MAHEASASASEDFYSQLERRLASAGTECISERYQRLQARLSWVDTAGRRVQLTSDVKRRLQELGLDSSDVLAPKDGRHSRSAAPRGKTRDSPRMHARRACAVTAQGSPRAELHPALGPTSAREVPATGVKGMKAEPSAQRRTRALHAIAQQREVALRRRVDRFIAAQQRAKAGAEVALKDKERSGAVRAAALNEKQEAAAQRRWDEAQSRLKALAALEVEEQEAARAQLAEALAGEARRNETREAEGKMLRESVVARRRSEEKQRAARHERQWEEHRAAVAEYESSRRSREEEAEERRRALQRPSQADEMVARREGAARNRQRRQRDDDERAVSMASLWQRRETQVATATARRRAELDSLCQKRRTRQDSAPAVKRQLEEESLLDRMQVVARGEERSAAAIAARDAKYVPWLQARLSKESARRQGAVRVSRMWEERLARREAEWKAHMGKYESWRAALEDEEAAAKLMRAEYRVREAQVSARLYKSLVESKDIDGHSLHALIDEPLVFFASHGKSVGGLSLAKR</sequence>
<accession>A0A7S3TZ67</accession>
<reference evidence="2" key="1">
    <citation type="submission" date="2021-01" db="EMBL/GenBank/DDBJ databases">
        <authorList>
            <person name="Corre E."/>
            <person name="Pelletier E."/>
            <person name="Niang G."/>
            <person name="Scheremetjew M."/>
            <person name="Finn R."/>
            <person name="Kale V."/>
            <person name="Holt S."/>
            <person name="Cochrane G."/>
            <person name="Meng A."/>
            <person name="Brown T."/>
            <person name="Cohen L."/>
        </authorList>
    </citation>
    <scope>NUCLEOTIDE SEQUENCE</scope>
    <source>
        <strain evidence="2">379</strain>
    </source>
</reference>
<feature type="region of interest" description="Disordered" evidence="1">
    <location>
        <begin position="235"/>
        <end position="374"/>
    </location>
</feature>
<organism evidence="2">
    <name type="scientific">Emiliania huxleyi</name>
    <name type="common">Coccolithophore</name>
    <name type="synonym">Pontosphaera huxleyi</name>
    <dbReference type="NCBI Taxonomy" id="2903"/>
    <lineage>
        <taxon>Eukaryota</taxon>
        <taxon>Haptista</taxon>
        <taxon>Haptophyta</taxon>
        <taxon>Prymnesiophyceae</taxon>
        <taxon>Isochrysidales</taxon>
        <taxon>Noelaerhabdaceae</taxon>
        <taxon>Emiliania</taxon>
    </lineage>
</organism>